<proteinExistence type="predicted"/>
<comment type="caution">
    <text evidence="1">The sequence shown here is derived from an EMBL/GenBank/DDBJ whole genome shotgun (WGS) entry which is preliminary data.</text>
</comment>
<name>G9YB48_HAFAL</name>
<gene>
    <name evidence="1" type="ORF">HMPREF0454_03827</name>
</gene>
<accession>G9YB48</accession>
<organism evidence="1 2">
    <name type="scientific">Hafnia alvei ATCC 51873</name>
    <dbReference type="NCBI Taxonomy" id="1002364"/>
    <lineage>
        <taxon>Bacteria</taxon>
        <taxon>Pseudomonadati</taxon>
        <taxon>Pseudomonadota</taxon>
        <taxon>Gammaproteobacteria</taxon>
        <taxon>Enterobacterales</taxon>
        <taxon>Hafniaceae</taxon>
        <taxon>Hafnia</taxon>
    </lineage>
</organism>
<sequence>MKVAASITICTYSYISKIFLLANNSIDQPLSNKIQIFGIIGLLDCRATILR</sequence>
<dbReference type="Proteomes" id="UP000005959">
    <property type="component" value="Unassembled WGS sequence"/>
</dbReference>
<dbReference type="EMBL" id="AGCI01000092">
    <property type="protein sequence ID" value="EHM39488.1"/>
    <property type="molecule type" value="Genomic_DNA"/>
</dbReference>
<evidence type="ECO:0000313" key="1">
    <source>
        <dbReference type="EMBL" id="EHM39488.1"/>
    </source>
</evidence>
<dbReference type="HOGENOM" id="CLU_3099430_0_0_6"/>
<evidence type="ECO:0000313" key="2">
    <source>
        <dbReference type="Proteomes" id="UP000005959"/>
    </source>
</evidence>
<dbReference type="AlphaFoldDB" id="G9YB48"/>
<protein>
    <submittedName>
        <fullName evidence="1">Uncharacterized protein</fullName>
    </submittedName>
</protein>
<reference evidence="1 2" key="1">
    <citation type="submission" date="2011-08" db="EMBL/GenBank/DDBJ databases">
        <authorList>
            <person name="Weinstock G."/>
            <person name="Sodergren E."/>
            <person name="Clifton S."/>
            <person name="Fulton L."/>
            <person name="Fulton B."/>
            <person name="Courtney L."/>
            <person name="Fronick C."/>
            <person name="Harrison M."/>
            <person name="Strong C."/>
            <person name="Farmer C."/>
            <person name="Delahaunty K."/>
            <person name="Markovic C."/>
            <person name="Hall O."/>
            <person name="Minx P."/>
            <person name="Tomlinson C."/>
            <person name="Mitreva M."/>
            <person name="Hou S."/>
            <person name="Chen J."/>
            <person name="Wollam A."/>
            <person name="Pepin K.H."/>
            <person name="Johnson M."/>
            <person name="Bhonagiri V."/>
            <person name="Zhang X."/>
            <person name="Suruliraj S."/>
            <person name="Warren W."/>
            <person name="Chinwalla A."/>
            <person name="Mardis E.R."/>
            <person name="Wilson R.K."/>
        </authorList>
    </citation>
    <scope>NUCLEOTIDE SEQUENCE [LARGE SCALE GENOMIC DNA]</scope>
    <source>
        <strain evidence="1 2">ATCC 51873</strain>
    </source>
</reference>